<feature type="chain" id="PRO_5018257129" evidence="4">
    <location>
        <begin position="38"/>
        <end position="473"/>
    </location>
</feature>
<dbReference type="InterPro" id="IPR000772">
    <property type="entry name" value="Ricin_B_lectin"/>
</dbReference>
<dbReference type="PROSITE" id="PS50231">
    <property type="entry name" value="RICIN_B_LECTIN"/>
    <property type="match status" value="1"/>
</dbReference>
<dbReference type="Pfam" id="PF00150">
    <property type="entry name" value="Cellulase"/>
    <property type="match status" value="1"/>
</dbReference>
<dbReference type="GO" id="GO:0000272">
    <property type="term" value="P:polysaccharide catabolic process"/>
    <property type="evidence" value="ECO:0007669"/>
    <property type="project" value="InterPro"/>
</dbReference>
<organism evidence="6 7">
    <name type="scientific">Saccharothrix texasensis</name>
    <dbReference type="NCBI Taxonomy" id="103734"/>
    <lineage>
        <taxon>Bacteria</taxon>
        <taxon>Bacillati</taxon>
        <taxon>Actinomycetota</taxon>
        <taxon>Actinomycetes</taxon>
        <taxon>Pseudonocardiales</taxon>
        <taxon>Pseudonocardiaceae</taxon>
        <taxon>Saccharothrix</taxon>
    </lineage>
</organism>
<sequence>MNSSPTRRRRLARVAAAVGCALGVAGLLTATASPAGADTSQFKGVNWADPRDNYAADEVVPSGLSKSDSYATTHAKATAVIGQFQARLGANTVRLPVNPTTVNGPFWNSYTGAIDAAAAKGFKVVLGYWESAAAKDGRIDDTAAFDAMWNRITAKYAAVGAVYFEPMNEPFGYSSQEWRDVAANWLAARPAVPRNRVFVGGTGYSEDVKPVCADSRLDGTYLALHQYGFWHKDWTSPRQWADDLRARIGTCASRTVLDEFGAEMTSGLDYNGPVNGSYEVAYLQAATDTLRSLGMGSVYWPGLRTGDSYSLTTLSGSGTDLTLNVTNPSGADRLRWGWGGGSTPTPTDGVLRGAGSNRCLDVPGASRANGTSPTLWDCNGGVNQRWAHTAAQELRVYDTKCLDAEAGGGTEARLVIWDCNGGANQKWTFQSNGTVTNGRSGLCLDVTGEATANGSAVGFWHCNGKPNQVWRRS</sequence>
<comment type="similarity">
    <text evidence="3">Belongs to the glycosyl hydrolase 5 (cellulase A) family.</text>
</comment>
<reference evidence="6 7" key="1">
    <citation type="submission" date="2018-11" db="EMBL/GenBank/DDBJ databases">
        <title>Sequencing the genomes of 1000 actinobacteria strains.</title>
        <authorList>
            <person name="Klenk H.-P."/>
        </authorList>
    </citation>
    <scope>NUCLEOTIDE SEQUENCE [LARGE SCALE GENOMIC DNA]</scope>
    <source>
        <strain evidence="6 7">DSM 44231</strain>
    </source>
</reference>
<evidence type="ECO:0000256" key="1">
    <source>
        <dbReference type="ARBA" id="ARBA00022801"/>
    </source>
</evidence>
<gene>
    <name evidence="6" type="ORF">EDD40_7966</name>
</gene>
<keyword evidence="4" id="KW-0732">Signal</keyword>
<evidence type="ECO:0000259" key="5">
    <source>
        <dbReference type="SMART" id="SM00458"/>
    </source>
</evidence>
<evidence type="ECO:0000313" key="6">
    <source>
        <dbReference type="EMBL" id="ROP42464.1"/>
    </source>
</evidence>
<feature type="domain" description="Ricin B lectin" evidence="5">
    <location>
        <begin position="348"/>
        <end position="473"/>
    </location>
</feature>
<evidence type="ECO:0000313" key="7">
    <source>
        <dbReference type="Proteomes" id="UP000268727"/>
    </source>
</evidence>
<accession>A0A3N1HIZ6</accession>
<dbReference type="OrthoDB" id="5958808at2"/>
<keyword evidence="1 3" id="KW-0378">Hydrolase</keyword>
<dbReference type="Proteomes" id="UP000268727">
    <property type="component" value="Unassembled WGS sequence"/>
</dbReference>
<dbReference type="CDD" id="cd23418">
    <property type="entry name" value="beta-trefoil_Ricin_XLN-like"/>
    <property type="match status" value="1"/>
</dbReference>
<comment type="caution">
    <text evidence="6">The sequence shown here is derived from an EMBL/GenBank/DDBJ whole genome shotgun (WGS) entry which is preliminary data.</text>
</comment>
<keyword evidence="2 3" id="KW-0326">Glycosidase</keyword>
<dbReference type="Gene3D" id="3.20.20.80">
    <property type="entry name" value="Glycosidases"/>
    <property type="match status" value="1"/>
</dbReference>
<dbReference type="GO" id="GO:0004553">
    <property type="term" value="F:hydrolase activity, hydrolyzing O-glycosyl compounds"/>
    <property type="evidence" value="ECO:0007669"/>
    <property type="project" value="InterPro"/>
</dbReference>
<dbReference type="Gene3D" id="2.80.10.50">
    <property type="match status" value="1"/>
</dbReference>
<feature type="signal peptide" evidence="4">
    <location>
        <begin position="1"/>
        <end position="37"/>
    </location>
</feature>
<protein>
    <submittedName>
        <fullName evidence="6">Cellulase (Glycosyl hydrolase family 5)</fullName>
    </submittedName>
</protein>
<dbReference type="SUPFAM" id="SSF50370">
    <property type="entry name" value="Ricin B-like lectins"/>
    <property type="match status" value="1"/>
</dbReference>
<dbReference type="EMBL" id="RJKM01000001">
    <property type="protein sequence ID" value="ROP42464.1"/>
    <property type="molecule type" value="Genomic_DNA"/>
</dbReference>
<evidence type="ECO:0000256" key="4">
    <source>
        <dbReference type="SAM" id="SignalP"/>
    </source>
</evidence>
<dbReference type="Pfam" id="PF00652">
    <property type="entry name" value="Ricin_B_lectin"/>
    <property type="match status" value="1"/>
</dbReference>
<keyword evidence="7" id="KW-1185">Reference proteome</keyword>
<dbReference type="InterPro" id="IPR001547">
    <property type="entry name" value="Glyco_hydro_5"/>
</dbReference>
<dbReference type="PROSITE" id="PS51318">
    <property type="entry name" value="TAT"/>
    <property type="match status" value="1"/>
</dbReference>
<evidence type="ECO:0000256" key="2">
    <source>
        <dbReference type="ARBA" id="ARBA00023295"/>
    </source>
</evidence>
<dbReference type="InterPro" id="IPR035992">
    <property type="entry name" value="Ricin_B-like_lectins"/>
</dbReference>
<evidence type="ECO:0000256" key="3">
    <source>
        <dbReference type="RuleBase" id="RU361153"/>
    </source>
</evidence>
<dbReference type="RefSeq" id="WP_123747411.1">
    <property type="nucleotide sequence ID" value="NZ_RJKM01000001.1"/>
</dbReference>
<name>A0A3N1HIZ6_9PSEU</name>
<dbReference type="SMART" id="SM00458">
    <property type="entry name" value="RICIN"/>
    <property type="match status" value="1"/>
</dbReference>
<dbReference type="SUPFAM" id="SSF51445">
    <property type="entry name" value="(Trans)glycosidases"/>
    <property type="match status" value="1"/>
</dbReference>
<dbReference type="AlphaFoldDB" id="A0A3N1HIZ6"/>
<dbReference type="InterPro" id="IPR006311">
    <property type="entry name" value="TAT_signal"/>
</dbReference>
<proteinExistence type="inferred from homology"/>
<dbReference type="InterPro" id="IPR017853">
    <property type="entry name" value="GH"/>
</dbReference>